<gene>
    <name evidence="2" type="ORF">IscW_ISCW016423</name>
</gene>
<proteinExistence type="predicted"/>
<dbReference type="EMBL" id="ABJB010854836">
    <property type="status" value="NOT_ANNOTATED_CDS"/>
    <property type="molecule type" value="Genomic_DNA"/>
</dbReference>
<dbReference type="Proteomes" id="UP000001555">
    <property type="component" value="Unassembled WGS sequence"/>
</dbReference>
<dbReference type="EMBL" id="DS624113">
    <property type="protein sequence ID" value="EEC00883.1"/>
    <property type="molecule type" value="Genomic_DNA"/>
</dbReference>
<feature type="region of interest" description="Disordered" evidence="1">
    <location>
        <begin position="1"/>
        <end position="36"/>
    </location>
</feature>
<evidence type="ECO:0000313" key="2">
    <source>
        <dbReference type="EMBL" id="EEC00883.1"/>
    </source>
</evidence>
<dbReference type="InParanoid" id="B7P2R1"/>
<dbReference type="VEuPathDB" id="VectorBase:ISCI016423"/>
<protein>
    <submittedName>
        <fullName evidence="2 3">Uncharacterized protein</fullName>
    </submittedName>
</protein>
<keyword evidence="4" id="KW-1185">Reference proteome</keyword>
<dbReference type="PaxDb" id="6945-B7P2R1"/>
<dbReference type="VEuPathDB" id="VectorBase:ISCW016423"/>
<organism>
    <name type="scientific">Ixodes scapularis</name>
    <name type="common">Black-legged tick</name>
    <name type="synonym">Deer tick</name>
    <dbReference type="NCBI Taxonomy" id="6945"/>
    <lineage>
        <taxon>Eukaryota</taxon>
        <taxon>Metazoa</taxon>
        <taxon>Ecdysozoa</taxon>
        <taxon>Arthropoda</taxon>
        <taxon>Chelicerata</taxon>
        <taxon>Arachnida</taxon>
        <taxon>Acari</taxon>
        <taxon>Parasitiformes</taxon>
        <taxon>Ixodida</taxon>
        <taxon>Ixodoidea</taxon>
        <taxon>Ixodidae</taxon>
        <taxon>Ixodinae</taxon>
        <taxon>Ixodes</taxon>
    </lineage>
</organism>
<dbReference type="EnsemblMetazoa" id="ISCW016423-RA">
    <property type="protein sequence ID" value="ISCW016423-PA"/>
    <property type="gene ID" value="ISCW016423"/>
</dbReference>
<feature type="compositionally biased region" description="Basic and acidic residues" evidence="1">
    <location>
        <begin position="8"/>
        <end position="30"/>
    </location>
</feature>
<accession>B7P2R1</accession>
<sequence length="122" mass="13675">MAATPTLNRDRGPLPQAERPREEPVKRPWSDDEPGDGSHCPHMCLAVVKLGLMADAVWSSGPDLLCERARHLWLAYHRHEPPGRYLRQLDALLARDEAPDGTTHKAYEIADLPQAGLKLRPE</sequence>
<name>B7P2R1_IXOSC</name>
<reference evidence="3" key="2">
    <citation type="submission" date="2020-05" db="UniProtKB">
        <authorList>
            <consortium name="EnsemblMetazoa"/>
        </authorList>
    </citation>
    <scope>IDENTIFICATION</scope>
    <source>
        <strain evidence="3">wikel</strain>
    </source>
</reference>
<reference evidence="2 4" key="1">
    <citation type="submission" date="2008-03" db="EMBL/GenBank/DDBJ databases">
        <title>Annotation of Ixodes scapularis.</title>
        <authorList>
            <consortium name="Ixodes scapularis Genome Project Consortium"/>
            <person name="Caler E."/>
            <person name="Hannick L.I."/>
            <person name="Bidwell S."/>
            <person name="Joardar V."/>
            <person name="Thiagarajan M."/>
            <person name="Amedeo P."/>
            <person name="Galinsky K.J."/>
            <person name="Schobel S."/>
            <person name="Inman J."/>
            <person name="Hostetler J."/>
            <person name="Miller J."/>
            <person name="Hammond M."/>
            <person name="Megy K."/>
            <person name="Lawson D."/>
            <person name="Kodira C."/>
            <person name="Sutton G."/>
            <person name="Meyer J."/>
            <person name="Hill C.A."/>
            <person name="Birren B."/>
            <person name="Nene V."/>
            <person name="Collins F."/>
            <person name="Alarcon-Chaidez F."/>
            <person name="Wikel S."/>
            <person name="Strausberg R."/>
        </authorList>
    </citation>
    <scope>NUCLEOTIDE SEQUENCE [LARGE SCALE GENOMIC DNA]</scope>
    <source>
        <strain evidence="4">Wikel</strain>
        <strain evidence="2">Wikel colony</strain>
    </source>
</reference>
<dbReference type="AlphaFoldDB" id="B7P2R1"/>
<evidence type="ECO:0000313" key="3">
    <source>
        <dbReference type="EnsemblMetazoa" id="ISCW016423-PA"/>
    </source>
</evidence>
<dbReference type="HOGENOM" id="CLU_2029224_0_0_1"/>
<evidence type="ECO:0000313" key="4">
    <source>
        <dbReference type="Proteomes" id="UP000001555"/>
    </source>
</evidence>
<evidence type="ECO:0000256" key="1">
    <source>
        <dbReference type="SAM" id="MobiDB-lite"/>
    </source>
</evidence>